<dbReference type="OrthoDB" id="10010362at2759"/>
<accession>A0A814QB24</accession>
<feature type="region of interest" description="Disordered" evidence="1">
    <location>
        <begin position="1"/>
        <end position="61"/>
    </location>
</feature>
<organism evidence="3 5">
    <name type="scientific">Adineta ricciae</name>
    <name type="common">Rotifer</name>
    <dbReference type="NCBI Taxonomy" id="249248"/>
    <lineage>
        <taxon>Eukaryota</taxon>
        <taxon>Metazoa</taxon>
        <taxon>Spiralia</taxon>
        <taxon>Gnathifera</taxon>
        <taxon>Rotifera</taxon>
        <taxon>Eurotatoria</taxon>
        <taxon>Bdelloidea</taxon>
        <taxon>Adinetida</taxon>
        <taxon>Adinetidae</taxon>
        <taxon>Adineta</taxon>
    </lineage>
</organism>
<dbReference type="AlphaFoldDB" id="A0A814QB24"/>
<comment type="caution">
    <text evidence="3">The sequence shown here is derived from an EMBL/GenBank/DDBJ whole genome shotgun (WGS) entry which is preliminary data.</text>
</comment>
<dbReference type="Proteomes" id="UP000663852">
    <property type="component" value="Unassembled WGS sequence"/>
</dbReference>
<evidence type="ECO:0000313" key="3">
    <source>
        <dbReference type="EMBL" id="CAF1117065.1"/>
    </source>
</evidence>
<name>A0A814QB24_ADIRI</name>
<dbReference type="Proteomes" id="UP000663828">
    <property type="component" value="Unassembled WGS sequence"/>
</dbReference>
<keyword evidence="4" id="KW-1185">Reference proteome</keyword>
<sequence length="381" mass="42956">MSDRSEPSSSSDYEEEPSSYTENLPPLPAATTTSTTTTTTTTTTTSTTAAATGTGTATVTDKQESLKNYVTNLLARHVIRDDEQSDLTETEIRINPRDSPYHDYHNVSAFRQYHSNAEGTVRTGAQRRQDTTSDEEGGLRDRTSTEQSDETGTELNLDPDPIIEERESAEQRYKQKVYLRQLQPPTPQPIEIQVQEVLLQGQTPKPPIHVRVAKPQPRTPSPIVIKSAPPPPPLVESDQPIVYNKYVPPPKQPPQQIIIHRHPDLPPKPRPIVVEQWLPYKPAPKRIIKHSLPPEARQTPPAPHNIVVSYAKPRALIEVELVRLPIVKIDPYTYQQMTTGGHEQLAQYPPFQHEQHLFFGNRDRSRIAQGSESSTDINWRI</sequence>
<evidence type="ECO:0000313" key="2">
    <source>
        <dbReference type="EMBL" id="CAF0840739.1"/>
    </source>
</evidence>
<gene>
    <name evidence="3" type="ORF">EDS130_LOCUS20845</name>
    <name evidence="2" type="ORF">XAT740_LOCUS4955</name>
</gene>
<feature type="compositionally biased region" description="Low complexity" evidence="1">
    <location>
        <begin position="29"/>
        <end position="58"/>
    </location>
</feature>
<evidence type="ECO:0000313" key="4">
    <source>
        <dbReference type="Proteomes" id="UP000663828"/>
    </source>
</evidence>
<reference evidence="3" key="1">
    <citation type="submission" date="2021-02" db="EMBL/GenBank/DDBJ databases">
        <authorList>
            <person name="Nowell W R."/>
        </authorList>
    </citation>
    <scope>NUCLEOTIDE SEQUENCE</scope>
</reference>
<evidence type="ECO:0000256" key="1">
    <source>
        <dbReference type="SAM" id="MobiDB-lite"/>
    </source>
</evidence>
<dbReference type="EMBL" id="CAJNOR010000209">
    <property type="protein sequence ID" value="CAF0840739.1"/>
    <property type="molecule type" value="Genomic_DNA"/>
</dbReference>
<proteinExistence type="predicted"/>
<feature type="region of interest" description="Disordered" evidence="1">
    <location>
        <begin position="116"/>
        <end position="162"/>
    </location>
</feature>
<dbReference type="EMBL" id="CAJNOJ010000103">
    <property type="protein sequence ID" value="CAF1117065.1"/>
    <property type="molecule type" value="Genomic_DNA"/>
</dbReference>
<feature type="compositionally biased region" description="Basic and acidic residues" evidence="1">
    <location>
        <begin position="127"/>
        <end position="144"/>
    </location>
</feature>
<protein>
    <submittedName>
        <fullName evidence="3">Uncharacterized protein</fullName>
    </submittedName>
</protein>
<evidence type="ECO:0000313" key="5">
    <source>
        <dbReference type="Proteomes" id="UP000663852"/>
    </source>
</evidence>